<evidence type="ECO:0000313" key="2">
    <source>
        <dbReference type="Proteomes" id="UP001432322"/>
    </source>
</evidence>
<organism evidence="1 2">
    <name type="scientific">Pristionchus fissidentatus</name>
    <dbReference type="NCBI Taxonomy" id="1538716"/>
    <lineage>
        <taxon>Eukaryota</taxon>
        <taxon>Metazoa</taxon>
        <taxon>Ecdysozoa</taxon>
        <taxon>Nematoda</taxon>
        <taxon>Chromadorea</taxon>
        <taxon>Rhabditida</taxon>
        <taxon>Rhabditina</taxon>
        <taxon>Diplogasteromorpha</taxon>
        <taxon>Diplogasteroidea</taxon>
        <taxon>Neodiplogasteridae</taxon>
        <taxon>Pristionchus</taxon>
    </lineage>
</organism>
<name>A0AAV5X237_9BILA</name>
<proteinExistence type="predicted"/>
<gene>
    <name evidence="1" type="ORF">PFISCL1PPCAC_28297</name>
</gene>
<dbReference type="EMBL" id="BTSY01000007">
    <property type="protein sequence ID" value="GMT37000.1"/>
    <property type="molecule type" value="Genomic_DNA"/>
</dbReference>
<sequence length="70" mass="8255">FKGQHYRFVPANPFYNFYKLITIEDLMDDPGFFINDICKVEVCINVLSMSGEKFRKQIKMDWQNDIVGAD</sequence>
<comment type="caution">
    <text evidence="1">The sequence shown here is derived from an EMBL/GenBank/DDBJ whole genome shotgun (WGS) entry which is preliminary data.</text>
</comment>
<evidence type="ECO:0000313" key="1">
    <source>
        <dbReference type="EMBL" id="GMT37000.1"/>
    </source>
</evidence>
<feature type="non-terminal residue" evidence="1">
    <location>
        <position position="1"/>
    </location>
</feature>
<protein>
    <submittedName>
        <fullName evidence="1">Uncharacterized protein</fullName>
    </submittedName>
</protein>
<keyword evidence="2" id="KW-1185">Reference proteome</keyword>
<dbReference type="AlphaFoldDB" id="A0AAV5X237"/>
<reference evidence="1" key="1">
    <citation type="submission" date="2023-10" db="EMBL/GenBank/DDBJ databases">
        <title>Genome assembly of Pristionchus species.</title>
        <authorList>
            <person name="Yoshida K."/>
            <person name="Sommer R.J."/>
        </authorList>
    </citation>
    <scope>NUCLEOTIDE SEQUENCE</scope>
    <source>
        <strain evidence="1">RS5133</strain>
    </source>
</reference>
<accession>A0AAV5X237</accession>
<dbReference type="Proteomes" id="UP001432322">
    <property type="component" value="Unassembled WGS sequence"/>
</dbReference>